<sequence length="570" mass="63278">MPVTRARAQSIATHQTSLDLSSYVLVKATFDVQRLAAIYPPQWKPSRDAPRWGYDIKNYNKKAFIHHLTCPNGASSHDEGSLTVIRLSALPIPKSDRCNRIMLHDTEQSVAEWLVAHPNERNVTHVVIHADGYQYDYKMSNELQAAAENAAREGRNVSPKNVEWYVNFADKALFGNYAKPFTFNTDEIMTLEHPILCSVREAMLDLANEKLTGRERIGKWARTRQQDRQKTEDTNAAVSNINRSHTLARDLDSVEAGLPVHQRPVQAGRRGQEAPKSFYSKLEDYFGKKSPLTDEQTVEPLVPENLQPLCTDVANRCTPILTIGAERKCDVGALGLRKYTPPKTPQEKPKHPEDEKIIKNLTVWNPGEGHLSNFISMEAIDQAVNDRGGPYLLRELRHYLRTALTGFKAAIIAAGPREAAGQKPNAPPANVVTVEDVHPGRPSTETLVNDPQPVHAAPAASEGLKGPYTTIHTGNWGCGAYGNDPHVIALLQIAAARLAHVDVLIYHAFSETEALAAQHGLETLNEILAEKDMQEEGTDGSWFIQPVQLLKRAEVVCGEVKGWGWQRAGR</sequence>
<dbReference type="GO" id="GO:0006282">
    <property type="term" value="P:regulation of DNA repair"/>
    <property type="evidence" value="ECO:0007669"/>
    <property type="project" value="InterPro"/>
</dbReference>
<proteinExistence type="predicted"/>
<dbReference type="Pfam" id="PF05028">
    <property type="entry name" value="PARG_cat_C"/>
    <property type="match status" value="1"/>
</dbReference>
<evidence type="ECO:0000259" key="1">
    <source>
        <dbReference type="Pfam" id="PF05028"/>
    </source>
</evidence>
<accession>A0AAD5SEX1</accession>
<dbReference type="EMBL" id="JADGJD010000856">
    <property type="protein sequence ID" value="KAJ3048048.1"/>
    <property type="molecule type" value="Genomic_DNA"/>
</dbReference>
<feature type="domain" description="PARG catalytic Macro" evidence="1">
    <location>
        <begin position="450"/>
        <end position="513"/>
    </location>
</feature>
<dbReference type="GO" id="GO:0004649">
    <property type="term" value="F:poly(ADP-ribose) glycohydrolase activity"/>
    <property type="evidence" value="ECO:0007669"/>
    <property type="project" value="InterPro"/>
</dbReference>
<dbReference type="Proteomes" id="UP001212841">
    <property type="component" value="Unassembled WGS sequence"/>
</dbReference>
<organism evidence="2 3">
    <name type="scientific">Rhizophlyctis rosea</name>
    <dbReference type="NCBI Taxonomy" id="64517"/>
    <lineage>
        <taxon>Eukaryota</taxon>
        <taxon>Fungi</taxon>
        <taxon>Fungi incertae sedis</taxon>
        <taxon>Chytridiomycota</taxon>
        <taxon>Chytridiomycota incertae sedis</taxon>
        <taxon>Chytridiomycetes</taxon>
        <taxon>Rhizophlyctidales</taxon>
        <taxon>Rhizophlyctidaceae</taxon>
        <taxon>Rhizophlyctis</taxon>
    </lineage>
</organism>
<comment type="caution">
    <text evidence="2">The sequence shown here is derived from an EMBL/GenBank/DDBJ whole genome shotgun (WGS) entry which is preliminary data.</text>
</comment>
<gene>
    <name evidence="2" type="ORF">HK097_010929</name>
</gene>
<keyword evidence="3" id="KW-1185">Reference proteome</keyword>
<evidence type="ECO:0000313" key="3">
    <source>
        <dbReference type="Proteomes" id="UP001212841"/>
    </source>
</evidence>
<protein>
    <recommendedName>
        <fullName evidence="1">PARG catalytic Macro domain-containing protein</fullName>
    </recommendedName>
</protein>
<evidence type="ECO:0000313" key="2">
    <source>
        <dbReference type="EMBL" id="KAJ3048048.1"/>
    </source>
</evidence>
<name>A0AAD5SEX1_9FUNG</name>
<reference evidence="2" key="1">
    <citation type="submission" date="2020-05" db="EMBL/GenBank/DDBJ databases">
        <title>Phylogenomic resolution of chytrid fungi.</title>
        <authorList>
            <person name="Stajich J.E."/>
            <person name="Amses K."/>
            <person name="Simmons R."/>
            <person name="Seto K."/>
            <person name="Myers J."/>
            <person name="Bonds A."/>
            <person name="Quandt C.A."/>
            <person name="Barry K."/>
            <person name="Liu P."/>
            <person name="Grigoriev I."/>
            <person name="Longcore J.E."/>
            <person name="James T.Y."/>
        </authorList>
    </citation>
    <scope>NUCLEOTIDE SEQUENCE</scope>
    <source>
        <strain evidence="2">JEL0318</strain>
    </source>
</reference>
<dbReference type="InterPro" id="IPR046372">
    <property type="entry name" value="PARG_cat_C"/>
</dbReference>
<dbReference type="AlphaFoldDB" id="A0AAD5SEX1"/>